<evidence type="ECO:0000313" key="1">
    <source>
        <dbReference type="EMBL" id="MBH1941679.1"/>
    </source>
</evidence>
<evidence type="ECO:0000313" key="2">
    <source>
        <dbReference type="Proteomes" id="UP000623269"/>
    </source>
</evidence>
<dbReference type="RefSeq" id="WP_197661924.1">
    <property type="nucleotide sequence ID" value="NZ_JAEAGR010000013.1"/>
</dbReference>
<sequence>MTKEQLSEIIMEKSKSLSEKVVADKYFENKLKEHANDNGKISNTDLALFAFSESIVFSRQLLYSVLCEVLATDN</sequence>
<proteinExistence type="predicted"/>
<accession>A0A8J7H051</accession>
<dbReference type="AlphaFoldDB" id="A0A8J7H051"/>
<dbReference type="EMBL" id="JAEAGR010000013">
    <property type="protein sequence ID" value="MBH1941679.1"/>
    <property type="molecule type" value="Genomic_DNA"/>
</dbReference>
<name>A0A8J7H051_9FIRM</name>
<gene>
    <name evidence="1" type="ORF">I5677_12320</name>
</gene>
<organism evidence="1 2">
    <name type="scientific">Mobilitalea sibirica</name>
    <dbReference type="NCBI Taxonomy" id="1462919"/>
    <lineage>
        <taxon>Bacteria</taxon>
        <taxon>Bacillati</taxon>
        <taxon>Bacillota</taxon>
        <taxon>Clostridia</taxon>
        <taxon>Lachnospirales</taxon>
        <taxon>Lachnospiraceae</taxon>
        <taxon>Mobilitalea</taxon>
    </lineage>
</organism>
<comment type="caution">
    <text evidence="1">The sequence shown here is derived from an EMBL/GenBank/DDBJ whole genome shotgun (WGS) entry which is preliminary data.</text>
</comment>
<reference evidence="1" key="1">
    <citation type="submission" date="2020-12" db="EMBL/GenBank/DDBJ databases">
        <title>M. sibirica DSM 26468T genome.</title>
        <authorList>
            <person name="Thieme N."/>
            <person name="Rettenmaier R."/>
            <person name="Zverlov V."/>
            <person name="Liebl W."/>
        </authorList>
    </citation>
    <scope>NUCLEOTIDE SEQUENCE</scope>
    <source>
        <strain evidence="1">DSM 26468</strain>
    </source>
</reference>
<keyword evidence="2" id="KW-1185">Reference proteome</keyword>
<protein>
    <submittedName>
        <fullName evidence="1">Uncharacterized protein</fullName>
    </submittedName>
</protein>
<dbReference type="Proteomes" id="UP000623269">
    <property type="component" value="Unassembled WGS sequence"/>
</dbReference>